<feature type="repeat" description="WD" evidence="3">
    <location>
        <begin position="1214"/>
        <end position="1255"/>
    </location>
</feature>
<keyword evidence="2" id="KW-0677">Repeat</keyword>
<dbReference type="HOGENOM" id="CLU_000288_6_3_1"/>
<dbReference type="PROSITE" id="PS50294">
    <property type="entry name" value="WD_REPEATS_REGION"/>
    <property type="match status" value="13"/>
</dbReference>
<evidence type="ECO:0000256" key="3">
    <source>
        <dbReference type="PROSITE-ProRule" id="PRU00221"/>
    </source>
</evidence>
<dbReference type="InterPro" id="IPR056884">
    <property type="entry name" value="NPHP3-like_N"/>
</dbReference>
<dbReference type="InterPro" id="IPR050349">
    <property type="entry name" value="WD_LIS1/nudF_dynein_reg"/>
</dbReference>
<evidence type="ECO:0000259" key="5">
    <source>
        <dbReference type="Pfam" id="PF24883"/>
    </source>
</evidence>
<dbReference type="InterPro" id="IPR011047">
    <property type="entry name" value="Quinoprotein_ADH-like_sf"/>
</dbReference>
<feature type="repeat" description="WD" evidence="3">
    <location>
        <begin position="1085"/>
        <end position="1117"/>
    </location>
</feature>
<feature type="compositionally biased region" description="Polar residues" evidence="4">
    <location>
        <begin position="35"/>
        <end position="46"/>
    </location>
</feature>
<gene>
    <name evidence="6" type="ORF">PISMIDRAFT_681748</name>
</gene>
<reference evidence="6 7" key="1">
    <citation type="submission" date="2014-04" db="EMBL/GenBank/DDBJ databases">
        <authorList>
            <consortium name="DOE Joint Genome Institute"/>
            <person name="Kuo A."/>
            <person name="Kohler A."/>
            <person name="Costa M.D."/>
            <person name="Nagy L.G."/>
            <person name="Floudas D."/>
            <person name="Copeland A."/>
            <person name="Barry K.W."/>
            <person name="Cichocki N."/>
            <person name="Veneault-Fourrey C."/>
            <person name="LaButti K."/>
            <person name="Lindquist E.A."/>
            <person name="Lipzen A."/>
            <person name="Lundell T."/>
            <person name="Morin E."/>
            <person name="Murat C."/>
            <person name="Sun H."/>
            <person name="Tunlid A."/>
            <person name="Henrissat B."/>
            <person name="Grigoriev I.V."/>
            <person name="Hibbett D.S."/>
            <person name="Martin F."/>
            <person name="Nordberg H.P."/>
            <person name="Cantor M.N."/>
            <person name="Hua S.X."/>
        </authorList>
    </citation>
    <scope>NUCLEOTIDE SEQUENCE [LARGE SCALE GENOMIC DNA]</scope>
    <source>
        <strain evidence="6 7">441</strain>
    </source>
</reference>
<dbReference type="InterPro" id="IPR015943">
    <property type="entry name" value="WD40/YVTN_repeat-like_dom_sf"/>
</dbReference>
<dbReference type="InterPro" id="IPR001680">
    <property type="entry name" value="WD40_rpt"/>
</dbReference>
<dbReference type="Pfam" id="PF00400">
    <property type="entry name" value="WD40"/>
    <property type="match status" value="12"/>
</dbReference>
<dbReference type="InterPro" id="IPR036322">
    <property type="entry name" value="WD40_repeat_dom_sf"/>
</dbReference>
<dbReference type="PROSITE" id="PS00678">
    <property type="entry name" value="WD_REPEATS_1"/>
    <property type="match status" value="1"/>
</dbReference>
<feature type="repeat" description="WD" evidence="3">
    <location>
        <begin position="1295"/>
        <end position="1336"/>
    </location>
</feature>
<feature type="compositionally biased region" description="Basic residues" evidence="4">
    <location>
        <begin position="1"/>
        <end position="10"/>
    </location>
</feature>
<feature type="repeat" description="WD" evidence="3">
    <location>
        <begin position="1012"/>
        <end position="1042"/>
    </location>
</feature>
<dbReference type="InterPro" id="IPR019775">
    <property type="entry name" value="WD40_repeat_CS"/>
</dbReference>
<dbReference type="PRINTS" id="PR00320">
    <property type="entry name" value="GPROTEINBRPT"/>
</dbReference>
<feature type="repeat" description="WD" evidence="3">
    <location>
        <begin position="1257"/>
        <end position="1287"/>
    </location>
</feature>
<dbReference type="PANTHER" id="PTHR44129">
    <property type="entry name" value="WD REPEAT-CONTAINING PROTEIN POP1"/>
    <property type="match status" value="1"/>
</dbReference>
<dbReference type="EMBL" id="KN833756">
    <property type="protein sequence ID" value="KIK21039.1"/>
    <property type="molecule type" value="Genomic_DNA"/>
</dbReference>
<dbReference type="Proteomes" id="UP000054018">
    <property type="component" value="Unassembled WGS sequence"/>
</dbReference>
<protein>
    <recommendedName>
        <fullName evidence="5">Nephrocystin 3-like N-terminal domain-containing protein</fullName>
    </recommendedName>
</protein>
<dbReference type="PROSITE" id="PS50082">
    <property type="entry name" value="WD_REPEATS_2"/>
    <property type="match status" value="13"/>
</dbReference>
<dbReference type="OrthoDB" id="163438at2759"/>
<dbReference type="STRING" id="765257.A0A0C9Z4H0"/>
<dbReference type="CDD" id="cd00200">
    <property type="entry name" value="WD40"/>
    <property type="match status" value="2"/>
</dbReference>
<feature type="repeat" description="WD" evidence="3">
    <location>
        <begin position="883"/>
        <end position="924"/>
    </location>
</feature>
<feature type="repeat" description="WD" evidence="3">
    <location>
        <begin position="926"/>
        <end position="967"/>
    </location>
</feature>
<evidence type="ECO:0000313" key="6">
    <source>
        <dbReference type="EMBL" id="KIK21039.1"/>
    </source>
</evidence>
<feature type="repeat" description="WD" evidence="3">
    <location>
        <begin position="1381"/>
        <end position="1413"/>
    </location>
</feature>
<dbReference type="Pfam" id="PF24883">
    <property type="entry name" value="NPHP3_N"/>
    <property type="match status" value="1"/>
</dbReference>
<feature type="domain" description="Nephrocystin 3-like N-terminal" evidence="5">
    <location>
        <begin position="321"/>
        <end position="491"/>
    </location>
</feature>
<feature type="region of interest" description="Disordered" evidence="4">
    <location>
        <begin position="1"/>
        <end position="46"/>
    </location>
</feature>
<evidence type="ECO:0000256" key="4">
    <source>
        <dbReference type="SAM" id="MobiDB-lite"/>
    </source>
</evidence>
<keyword evidence="1 3" id="KW-0853">WD repeat</keyword>
<feature type="repeat" description="WD" evidence="3">
    <location>
        <begin position="1128"/>
        <end position="1160"/>
    </location>
</feature>
<dbReference type="InterPro" id="IPR027417">
    <property type="entry name" value="P-loop_NTPase"/>
</dbReference>
<proteinExistence type="predicted"/>
<reference evidence="7" key="2">
    <citation type="submission" date="2015-01" db="EMBL/GenBank/DDBJ databases">
        <title>Evolutionary Origins and Diversification of the Mycorrhizal Mutualists.</title>
        <authorList>
            <consortium name="DOE Joint Genome Institute"/>
            <consortium name="Mycorrhizal Genomics Consortium"/>
            <person name="Kohler A."/>
            <person name="Kuo A."/>
            <person name="Nagy L.G."/>
            <person name="Floudas D."/>
            <person name="Copeland A."/>
            <person name="Barry K.W."/>
            <person name="Cichocki N."/>
            <person name="Veneault-Fourrey C."/>
            <person name="LaButti K."/>
            <person name="Lindquist E.A."/>
            <person name="Lipzen A."/>
            <person name="Lundell T."/>
            <person name="Morin E."/>
            <person name="Murat C."/>
            <person name="Riley R."/>
            <person name="Ohm R."/>
            <person name="Sun H."/>
            <person name="Tunlid A."/>
            <person name="Henrissat B."/>
            <person name="Grigoriev I.V."/>
            <person name="Hibbett D.S."/>
            <person name="Martin F."/>
        </authorList>
    </citation>
    <scope>NUCLEOTIDE SEQUENCE [LARGE SCALE GENOMIC DNA]</scope>
    <source>
        <strain evidence="7">441</strain>
    </source>
</reference>
<sequence>MARQHPKKRRLFEFGKPRSTSNLPTGPAQAPAMDTVSTTATPSNPFRGTLTRMRRFIHQSNHSQPTSIVPEAIGTSAYQGTLEKQGQPQTVPSQDDQRAICEGEPVPLPGVDDAARAFNTMHPMSRLGEGAVNLINDTNAAFTDIQNIADTYLKPLEIFNEVVTTLAKIHPYAQIALGILTAASQLLMKQANLDKAVLSLLQTIRTVYEFLTEKETINNINDMKDTLAKIARVISDAAQFIKGYSETTSFWKRTGKNIGSKTQAIIDDYTTTLNDLMQQYRDRATRDIQINVHCVLENLNLEGMAYAGGAGLNMSKICLDGTRTEILQHMIDWIADSRIDAPRIMWLHDQAGRGKSTIAHTIAAWIKSAGGLGSCFCFARDRLAERREEKILTTIARDLADRDPAFRQALADIVSKDYSLKTTGDVTQQWQQLILKPLSKADGAIVGKVVVVIDALDESRPDTSRSRILSLLTSPEAGQLPANFRILLTSRLLPDIEEALGSCQHVAATSLDDVPLASVKHDIHLFVSNELCHRHLNDVIGPKEIDQITQKSDGLFEWARLACDFIKRKRAGRTLRERFDDVIVLRSGQGRTLLDKTYATILESAVPPTDPLSLTRFRSVMRQILITLTPLPMSTLQIMRNHFPNEEDHYDVFVILEFMAPVLAGIGDSSPVRPLHASFYDFLTDQSRSRDYFIDTSEPYDMAFASLQILCKELRFNICHLESSYLSNSEVPDLQDRINQYITTHLSYSCQFWAHHLEKTMFEPVLGGLVRTIVGSEKILFWMETLSIIDKWGRAADTLVCTATWLQNQAEFEDASRMIKDEIRFIQHFGGAAAHSAPHLYISALPLAPSNTRLSKMLLPKFSSLVGVPVGGLMEWMAAQLALEGHSDGVLSVAFSPDGRRVVSGSSDMTVRIWDAERGVQIGSLLQGHTDWVWSVAFSPDGKRIVSGSRDWTVRVWDAEMGVQIGSPLQGLTSQVSSVAFSPDGKRIVSGLTDSTVRVWDAEMGVQIGSPLQGHTACVWSVAFSPNGERIVSGSDDKTVTLEGHSDIVKSVAFSPDSKRVVSGSYDMTVRIWDAERGVQIGSPLQGHTSQVLSVAFSPDGKRVVSGSADSTVRIWDAGRGVQIGSPLQGHTGWVWSVAFSPDGQRIVSGSNDNTVRVWDAEMGVQIGDPLQGHTSWVNSVAFSPNGKRIVSGSDDSTVRVWDAEIGVQIGGPLEGHITGVNSVAFSPDGKRIVSGSQDKTVRIWGAEQGVQIVSPLQGHTDWVQSVAFSPNGERIVSGSHDKTVRMGVQIGSPLQGHIDWVRSVAFSPNGEKIVSGSDDKTVRVWGADQGVQIGSPLQGHSSWVRSVAFSPNGERIVSGSDDMTVRVWDTERGIQLYCLPQGHTGSVPTVAFSHNGKRIVSGSLDHTIRIWDCQIYEDNIINPPKLKMSPHDLKSAFPPSHTVAGAPAVCFSSVPSHALYDSEQFIDGCQSEGAQGWYEPVKLHPDGWFRGPRGRLLLWLSPTFQRPFYSSCNVVVIPSDCCTELDMSQMVHGDKWHKCLKVVDRL</sequence>
<dbReference type="SUPFAM" id="SSF50978">
    <property type="entry name" value="WD40 repeat-like"/>
    <property type="match status" value="2"/>
</dbReference>
<dbReference type="SUPFAM" id="SSF52540">
    <property type="entry name" value="P-loop containing nucleoside triphosphate hydrolases"/>
    <property type="match status" value="1"/>
</dbReference>
<evidence type="ECO:0000256" key="2">
    <source>
        <dbReference type="ARBA" id="ARBA00022737"/>
    </source>
</evidence>
<dbReference type="SMART" id="SM00320">
    <property type="entry name" value="WD40"/>
    <property type="match status" value="13"/>
</dbReference>
<feature type="repeat" description="WD" evidence="3">
    <location>
        <begin position="1171"/>
        <end position="1203"/>
    </location>
</feature>
<evidence type="ECO:0000313" key="7">
    <source>
        <dbReference type="Proteomes" id="UP000054018"/>
    </source>
</evidence>
<feature type="repeat" description="WD" evidence="3">
    <location>
        <begin position="1338"/>
        <end position="1379"/>
    </location>
</feature>
<feature type="repeat" description="WD" evidence="3">
    <location>
        <begin position="1042"/>
        <end position="1083"/>
    </location>
</feature>
<evidence type="ECO:0000256" key="1">
    <source>
        <dbReference type="ARBA" id="ARBA00022574"/>
    </source>
</evidence>
<keyword evidence="7" id="KW-1185">Reference proteome</keyword>
<dbReference type="SUPFAM" id="SSF50998">
    <property type="entry name" value="Quinoprotein alcohol dehydrogenase-like"/>
    <property type="match status" value="1"/>
</dbReference>
<dbReference type="Gene3D" id="2.130.10.10">
    <property type="entry name" value="YVTN repeat-like/Quinoprotein amine dehydrogenase"/>
    <property type="match status" value="6"/>
</dbReference>
<accession>A0A0C9Z4H0</accession>
<name>A0A0C9Z4H0_9AGAM</name>
<organism evidence="6 7">
    <name type="scientific">Pisolithus microcarpus 441</name>
    <dbReference type="NCBI Taxonomy" id="765257"/>
    <lineage>
        <taxon>Eukaryota</taxon>
        <taxon>Fungi</taxon>
        <taxon>Dikarya</taxon>
        <taxon>Basidiomycota</taxon>
        <taxon>Agaricomycotina</taxon>
        <taxon>Agaricomycetes</taxon>
        <taxon>Agaricomycetidae</taxon>
        <taxon>Boletales</taxon>
        <taxon>Sclerodermatineae</taxon>
        <taxon>Pisolithaceae</taxon>
        <taxon>Pisolithus</taxon>
    </lineage>
</organism>
<dbReference type="InterPro" id="IPR020472">
    <property type="entry name" value="WD40_PAC1"/>
</dbReference>
<dbReference type="Gene3D" id="3.40.50.300">
    <property type="entry name" value="P-loop containing nucleotide triphosphate hydrolases"/>
    <property type="match status" value="1"/>
</dbReference>
<feature type="repeat" description="WD" evidence="3">
    <location>
        <begin position="969"/>
        <end position="1010"/>
    </location>
</feature>